<dbReference type="Proteomes" id="UP000023775">
    <property type="component" value="Unassembled WGS sequence"/>
</dbReference>
<dbReference type="AlphaFoldDB" id="N9U035"/>
<reference evidence="1 2" key="1">
    <citation type="journal article" date="2013" name="Genome Announc.">
        <title>Draft Genome Sequence of the Aeromonas diversa Type Strain.</title>
        <authorList>
            <person name="Farfan M."/>
            <person name="Spataro N."/>
            <person name="Sanglas A."/>
            <person name="Albarral V."/>
            <person name="Loren J.G."/>
            <person name="Bosch E."/>
            <person name="Fuste M.C."/>
        </authorList>
    </citation>
    <scope>NUCLEOTIDE SEQUENCE [LARGE SCALE GENOMIC DNA]</scope>
    <source>
        <strain evidence="1 2">2478-85</strain>
    </source>
</reference>
<dbReference type="Pfam" id="PF08020">
    <property type="entry name" value="DUF1706"/>
    <property type="match status" value="1"/>
</dbReference>
<protein>
    <recommendedName>
        <fullName evidence="3">ClbS/DfsB family four-helix bundle protein</fullName>
    </recommendedName>
</protein>
<dbReference type="OrthoDB" id="5347938at2"/>
<evidence type="ECO:0000313" key="1">
    <source>
        <dbReference type="EMBL" id="ENY71719.1"/>
    </source>
</evidence>
<gene>
    <name evidence="1" type="ORF">G114_11445</name>
</gene>
<dbReference type="InterPro" id="IPR034660">
    <property type="entry name" value="DinB/YfiT-like"/>
</dbReference>
<sequence>MPLAVTRDGLLADFDKASIRLSGLVDGISAPRARLGPLGESPCDRLSYLLGWGALLLSWEATECAGGVAVMPAPGFRWNELGRLNRSFYEGRAAADYVELRGQWKAQVATLRGWILESSEEVLFMRHQRVWCGDKWPLAKWLQVNTIAPYRRIATELGRWTKEWG</sequence>
<evidence type="ECO:0008006" key="3">
    <source>
        <dbReference type="Google" id="ProtNLM"/>
    </source>
</evidence>
<dbReference type="RefSeq" id="WP_005354031.1">
    <property type="nucleotide sequence ID" value="NZ_APVG01000028.1"/>
</dbReference>
<organism evidence="1 2">
    <name type="scientific">Aeromonas diversa CDC 2478-85</name>
    <dbReference type="NCBI Taxonomy" id="1268237"/>
    <lineage>
        <taxon>Bacteria</taxon>
        <taxon>Pseudomonadati</taxon>
        <taxon>Pseudomonadota</taxon>
        <taxon>Gammaproteobacteria</taxon>
        <taxon>Aeromonadales</taxon>
        <taxon>Aeromonadaceae</taxon>
        <taxon>Aeromonas</taxon>
    </lineage>
</organism>
<accession>N9U035</accession>
<dbReference type="PANTHER" id="PTHR40658">
    <property type="match status" value="1"/>
</dbReference>
<dbReference type="InterPro" id="IPR012550">
    <property type="entry name" value="DUF1706"/>
</dbReference>
<evidence type="ECO:0000313" key="2">
    <source>
        <dbReference type="Proteomes" id="UP000023775"/>
    </source>
</evidence>
<dbReference type="EMBL" id="APVG01000028">
    <property type="protein sequence ID" value="ENY71719.1"/>
    <property type="molecule type" value="Genomic_DNA"/>
</dbReference>
<keyword evidence="2" id="KW-1185">Reference proteome</keyword>
<dbReference type="PATRIC" id="fig|1268237.3.peg.2250"/>
<dbReference type="PANTHER" id="PTHR40658:SF3">
    <property type="entry name" value="CLBS_DFSB FAMILY FOUR-HELIX BUNDLE PROTEIN"/>
    <property type="match status" value="1"/>
</dbReference>
<proteinExistence type="predicted"/>
<dbReference type="eggNOG" id="COG4283">
    <property type="taxonomic scope" value="Bacteria"/>
</dbReference>
<comment type="caution">
    <text evidence="1">The sequence shown here is derived from an EMBL/GenBank/DDBJ whole genome shotgun (WGS) entry which is preliminary data.</text>
</comment>
<name>N9U035_9GAMM</name>
<dbReference type="Gene3D" id="1.20.120.450">
    <property type="entry name" value="dinb family like domain"/>
    <property type="match status" value="1"/>
</dbReference>